<comment type="similarity">
    <text evidence="2">Belongs to the diacylglycerol/lipid kinase family.</text>
</comment>
<protein>
    <submittedName>
        <fullName evidence="4">Diacylglycerol kinase</fullName>
    </submittedName>
</protein>
<gene>
    <name evidence="4" type="ORF">FrCorBMG51_09385</name>
</gene>
<organism evidence="4 5">
    <name type="scientific">Protofrankia coriariae</name>
    <dbReference type="NCBI Taxonomy" id="1562887"/>
    <lineage>
        <taxon>Bacteria</taxon>
        <taxon>Bacillati</taxon>
        <taxon>Actinomycetota</taxon>
        <taxon>Actinomycetes</taxon>
        <taxon>Frankiales</taxon>
        <taxon>Frankiaceae</taxon>
        <taxon>Protofrankia</taxon>
    </lineage>
</organism>
<accession>A0ABR5F4X1</accession>
<reference evidence="4 5" key="1">
    <citation type="submission" date="2014-12" db="EMBL/GenBank/DDBJ databases">
        <title>Frankia sp. BMG5.1 draft genome.</title>
        <authorList>
            <person name="Gtari M."/>
            <person name="Ghodhbane-Gtari F."/>
            <person name="Nouioui I."/>
            <person name="Ktari A."/>
            <person name="Hezbri K."/>
            <person name="Mimouni W."/>
            <person name="Sbissi I."/>
            <person name="Ayari A."/>
            <person name="Yamanaka T."/>
            <person name="Normand P."/>
            <person name="Tisa L.S."/>
            <person name="Boudabous A."/>
        </authorList>
    </citation>
    <scope>NUCLEOTIDE SEQUENCE [LARGE SCALE GENOMIC DNA]</scope>
    <source>
        <strain evidence="4 5">BMG5.1</strain>
    </source>
</reference>
<dbReference type="EMBL" id="JWIO01000012">
    <property type="protein sequence ID" value="KLL11728.1"/>
    <property type="molecule type" value="Genomic_DNA"/>
</dbReference>
<evidence type="ECO:0000259" key="3">
    <source>
        <dbReference type="PROSITE" id="PS50146"/>
    </source>
</evidence>
<feature type="domain" description="DAGKc" evidence="3">
    <location>
        <begin position="1"/>
        <end position="135"/>
    </location>
</feature>
<evidence type="ECO:0000256" key="2">
    <source>
        <dbReference type="ARBA" id="ARBA00005983"/>
    </source>
</evidence>
<evidence type="ECO:0000313" key="4">
    <source>
        <dbReference type="EMBL" id="KLL11728.1"/>
    </source>
</evidence>
<keyword evidence="4" id="KW-0808">Transferase</keyword>
<proteinExistence type="inferred from homology"/>
<name>A0ABR5F4X1_9ACTN</name>
<dbReference type="Gene3D" id="2.60.200.40">
    <property type="match status" value="1"/>
</dbReference>
<dbReference type="InterPro" id="IPR016064">
    <property type="entry name" value="NAD/diacylglycerol_kinase_sf"/>
</dbReference>
<dbReference type="RefSeq" id="WP_047222688.1">
    <property type="nucleotide sequence ID" value="NZ_JWIO01000012.1"/>
</dbReference>
<sequence>MRALLVVNPLATATTQRIRDVLVSALAADLHLETVATKGRGHAIELAERATDAGVDLVVAFGGDGTVNEIANGLLRAGPVPGAPALAVVPGGSTNVFARALGYSASPVEATGELLEALREGRSRRIGLGHATFTSRSGISQSRWFMFCAGLGVDAAVVERVERKRVRGRRNTPGLYLRSALGQFVRGAGRHRPPITITTDEPGQTAGAARAAGAAGAAADGADPGTARPGTVQAVVVCNTTPWTYLDSRLVRACPAASFDTGLDLLGLRRLTLARTAHAGLQMLHSARGPHGKNVRALHDQHTITLTAARELPFQMDGEYIGPQAQVTLRSEPRALRVIV</sequence>
<dbReference type="GO" id="GO:0016301">
    <property type="term" value="F:kinase activity"/>
    <property type="evidence" value="ECO:0007669"/>
    <property type="project" value="UniProtKB-KW"/>
</dbReference>
<dbReference type="InterPro" id="IPR001206">
    <property type="entry name" value="Diacylglycerol_kinase_cat_dom"/>
</dbReference>
<evidence type="ECO:0000256" key="1">
    <source>
        <dbReference type="ARBA" id="ARBA00001946"/>
    </source>
</evidence>
<dbReference type="SUPFAM" id="SSF111331">
    <property type="entry name" value="NAD kinase/diacylglycerol kinase-like"/>
    <property type="match status" value="1"/>
</dbReference>
<dbReference type="Gene3D" id="3.40.50.10330">
    <property type="entry name" value="Probable inorganic polyphosphate/atp-NAD kinase, domain 1"/>
    <property type="match status" value="1"/>
</dbReference>
<dbReference type="SMART" id="SM00046">
    <property type="entry name" value="DAGKc"/>
    <property type="match status" value="1"/>
</dbReference>
<keyword evidence="5" id="KW-1185">Reference proteome</keyword>
<keyword evidence="4" id="KW-0418">Kinase</keyword>
<dbReference type="InterPro" id="IPR050187">
    <property type="entry name" value="Lipid_Phosphate_FormReg"/>
</dbReference>
<dbReference type="PROSITE" id="PS50146">
    <property type="entry name" value="DAGK"/>
    <property type="match status" value="1"/>
</dbReference>
<comment type="cofactor">
    <cofactor evidence="1">
        <name>Mg(2+)</name>
        <dbReference type="ChEBI" id="CHEBI:18420"/>
    </cofactor>
</comment>
<dbReference type="InterPro" id="IPR017438">
    <property type="entry name" value="ATP-NAD_kinase_N"/>
</dbReference>
<evidence type="ECO:0000313" key="5">
    <source>
        <dbReference type="Proteomes" id="UP000035425"/>
    </source>
</evidence>
<dbReference type="PANTHER" id="PTHR12358">
    <property type="entry name" value="SPHINGOSINE KINASE"/>
    <property type="match status" value="1"/>
</dbReference>
<dbReference type="Pfam" id="PF00781">
    <property type="entry name" value="DAGK_cat"/>
    <property type="match status" value="1"/>
</dbReference>
<comment type="caution">
    <text evidence="4">The sequence shown here is derived from an EMBL/GenBank/DDBJ whole genome shotgun (WGS) entry which is preliminary data.</text>
</comment>
<dbReference type="Proteomes" id="UP000035425">
    <property type="component" value="Unassembled WGS sequence"/>
</dbReference>
<dbReference type="PANTHER" id="PTHR12358:SF106">
    <property type="entry name" value="LIPID KINASE YEGS"/>
    <property type="match status" value="1"/>
</dbReference>